<dbReference type="Proteomes" id="UP000078148">
    <property type="component" value="Chromosome"/>
</dbReference>
<dbReference type="EMBL" id="CP013023">
    <property type="protein sequence ID" value="ANF98158.1"/>
    <property type="molecule type" value="Genomic_DNA"/>
</dbReference>
<organism evidence="1 2">
    <name type="scientific">Paenibacillus bovis</name>
    <dbReference type="NCBI Taxonomy" id="1616788"/>
    <lineage>
        <taxon>Bacteria</taxon>
        <taxon>Bacillati</taxon>
        <taxon>Bacillota</taxon>
        <taxon>Bacilli</taxon>
        <taxon>Bacillales</taxon>
        <taxon>Paenibacillaceae</taxon>
        <taxon>Paenibacillus</taxon>
    </lineage>
</organism>
<protein>
    <submittedName>
        <fullName evidence="1">Uncharacterized protein</fullName>
    </submittedName>
</protein>
<dbReference type="RefSeq" id="WP_060536240.1">
    <property type="nucleotide sequence ID" value="NZ_CP013023.1"/>
</dbReference>
<dbReference type="OrthoDB" id="190426at2"/>
<dbReference type="KEGG" id="pbv:AR543_20525"/>
<evidence type="ECO:0000313" key="1">
    <source>
        <dbReference type="EMBL" id="ANF98158.1"/>
    </source>
</evidence>
<evidence type="ECO:0000313" key="2">
    <source>
        <dbReference type="Proteomes" id="UP000078148"/>
    </source>
</evidence>
<sequence length="259" mass="30166">MICREREHSFIMIRQHDHARLSGEFSRHMDSGPTRETTRWDEVVLGCEQHDRGWIPLDQIPVWNDAEEKPFTFMNFPEPAKLVFYRYGINQLEEMTAYGAMLASLHYTALVSHYGEEDPFCQAFLQEEKERQERIREQVSPADDELAYHRSVLELCDDLSLYACLNEPGVNKSEEQDWWKDGFAVGKKLDVTDHQTIMPEWTEPGMITLSPFPFREPVEVQLIYREVSKEKIQQSGLAEAYEAAEEQQLTITFQAAQAN</sequence>
<dbReference type="AlphaFoldDB" id="A0A172ZKN4"/>
<name>A0A172ZKN4_9BACL</name>
<proteinExistence type="predicted"/>
<gene>
    <name evidence="1" type="ORF">AR543_20525</name>
</gene>
<accession>A0A172ZKN4</accession>
<dbReference type="Pfam" id="PF13030">
    <property type="entry name" value="DUF3891"/>
    <property type="match status" value="1"/>
</dbReference>
<keyword evidence="2" id="KW-1185">Reference proteome</keyword>
<reference evidence="2" key="1">
    <citation type="submission" date="2015-10" db="EMBL/GenBank/DDBJ databases">
        <title>Genome of Paenibacillus bovis sp. nov.</title>
        <authorList>
            <person name="Wu Z."/>
            <person name="Gao C."/>
            <person name="Liu Z."/>
            <person name="Zheng H."/>
        </authorList>
    </citation>
    <scope>NUCLEOTIDE SEQUENCE [LARGE SCALE GENOMIC DNA]</scope>
    <source>
        <strain evidence="2">BD3526</strain>
    </source>
</reference>
<dbReference type="InterPro" id="IPR024992">
    <property type="entry name" value="DUF3891"/>
</dbReference>
<dbReference type="STRING" id="1616788.AR543_20525"/>
<reference evidence="1 2" key="2">
    <citation type="journal article" date="2016" name="Int. J. Syst. Evol. Microbiol.">
        <title>Paenibacillus bovis sp. nov., isolated from raw yak (Bos grunniens) milk.</title>
        <authorList>
            <person name="Gao C."/>
            <person name="Han J."/>
            <person name="Liu Z."/>
            <person name="Xu X."/>
            <person name="Hang F."/>
            <person name="Wu Z."/>
        </authorList>
    </citation>
    <scope>NUCLEOTIDE SEQUENCE [LARGE SCALE GENOMIC DNA]</scope>
    <source>
        <strain evidence="1 2">BD3526</strain>
    </source>
</reference>